<reference evidence="1 2" key="1">
    <citation type="journal article" date="2018" name="Nat. Biotechnol.">
        <title>A standardized bacterial taxonomy based on genome phylogeny substantially revises the tree of life.</title>
        <authorList>
            <person name="Parks D.H."/>
            <person name="Chuvochina M."/>
            <person name="Waite D.W."/>
            <person name="Rinke C."/>
            <person name="Skarshewski A."/>
            <person name="Chaumeil P.A."/>
            <person name="Hugenholtz P."/>
        </authorList>
    </citation>
    <scope>NUCLEOTIDE SEQUENCE [LARGE SCALE GENOMIC DNA]</scope>
    <source>
        <strain evidence="1">UBA8557</strain>
    </source>
</reference>
<protein>
    <submittedName>
        <fullName evidence="1">Ribonuclease III</fullName>
    </submittedName>
</protein>
<dbReference type="AlphaFoldDB" id="A0A3B9L2Z0"/>
<gene>
    <name evidence="1" type="ORF">DCG65_12085</name>
</gene>
<sequence length="361" mass="37996">MTTTANLALPYIEPNQAQKHVTLNTALGMLDAVIQIGVRSRSIVAPPLNPRNGERFIPASEAEAAWAGHVGEMAIYQDGAWSFIPPQGGWLVFVEDENALIVRDGSSWRNVIASALNPIGQIGINATASAINRLTVSSDATLFDHDGEGHQLKLNKVNTGETTSCLFQSGYSGRAEVGLIDTDDLSFKVSSNGIDFETALTLKTDTGFAGLGTDVPASRLHVQQDHDARLTIDTVQSGAGGGFDILNSTDGQNWRVTGSPSNFKVRDHTAMLDKFLVMPGASGIGAIMNTPRFGIGTTSPTAQLHVNGPVRIGAYAKANLPDAATTGAGAIVLVTDEASGVVLAFSDGAQWRRVTDRATVA</sequence>
<dbReference type="Proteomes" id="UP000259173">
    <property type="component" value="Unassembled WGS sequence"/>
</dbReference>
<dbReference type="InterPro" id="IPR021251">
    <property type="entry name" value="DUF2793"/>
</dbReference>
<evidence type="ECO:0000313" key="2">
    <source>
        <dbReference type="Proteomes" id="UP000259173"/>
    </source>
</evidence>
<proteinExistence type="predicted"/>
<dbReference type="Pfam" id="PF10983">
    <property type="entry name" value="DUF2793"/>
    <property type="match status" value="1"/>
</dbReference>
<evidence type="ECO:0000313" key="1">
    <source>
        <dbReference type="EMBL" id="HAE95292.1"/>
    </source>
</evidence>
<name>A0A3B9L2Z0_9PROT</name>
<accession>A0A3B9L2Z0</accession>
<dbReference type="EMBL" id="DMBR01000365">
    <property type="protein sequence ID" value="HAE95292.1"/>
    <property type="molecule type" value="Genomic_DNA"/>
</dbReference>
<comment type="caution">
    <text evidence="1">The sequence shown here is derived from an EMBL/GenBank/DDBJ whole genome shotgun (WGS) entry which is preliminary data.</text>
</comment>
<organism evidence="1 2">
    <name type="scientific">Hyphomonas atlantica</name>
    <dbReference type="NCBI Taxonomy" id="1280948"/>
    <lineage>
        <taxon>Bacteria</taxon>
        <taxon>Pseudomonadati</taxon>
        <taxon>Pseudomonadota</taxon>
        <taxon>Alphaproteobacteria</taxon>
        <taxon>Hyphomonadales</taxon>
        <taxon>Hyphomonadaceae</taxon>
        <taxon>Hyphomonas</taxon>
    </lineage>
</organism>